<feature type="compositionally biased region" description="Basic residues" evidence="2">
    <location>
        <begin position="233"/>
        <end position="242"/>
    </location>
</feature>
<proteinExistence type="predicted"/>
<gene>
    <name evidence="3" type="ORF">CB5_LOCUS19574</name>
</gene>
<dbReference type="EMBL" id="LR862131">
    <property type="protein sequence ID" value="CAD1836363.1"/>
    <property type="molecule type" value="Genomic_DNA"/>
</dbReference>
<feature type="coiled-coil region" evidence="1">
    <location>
        <begin position="89"/>
        <end position="130"/>
    </location>
</feature>
<evidence type="ECO:0000256" key="2">
    <source>
        <dbReference type="SAM" id="MobiDB-lite"/>
    </source>
</evidence>
<evidence type="ECO:0000256" key="1">
    <source>
        <dbReference type="SAM" id="Coils"/>
    </source>
</evidence>
<evidence type="ECO:0000313" key="3">
    <source>
        <dbReference type="EMBL" id="CAD1836363.1"/>
    </source>
</evidence>
<accession>A0A6V7Q025</accession>
<dbReference type="AlphaFoldDB" id="A0A6V7Q025"/>
<keyword evidence="1" id="KW-0175">Coiled coil</keyword>
<organism evidence="3">
    <name type="scientific">Ananas comosus var. bracteatus</name>
    <name type="common">red pineapple</name>
    <dbReference type="NCBI Taxonomy" id="296719"/>
    <lineage>
        <taxon>Eukaryota</taxon>
        <taxon>Viridiplantae</taxon>
        <taxon>Streptophyta</taxon>
        <taxon>Embryophyta</taxon>
        <taxon>Tracheophyta</taxon>
        <taxon>Spermatophyta</taxon>
        <taxon>Magnoliopsida</taxon>
        <taxon>Liliopsida</taxon>
        <taxon>Poales</taxon>
        <taxon>Bromeliaceae</taxon>
        <taxon>Bromelioideae</taxon>
        <taxon>Ananas</taxon>
    </lineage>
</organism>
<protein>
    <submittedName>
        <fullName evidence="3">Uncharacterized protein</fullName>
    </submittedName>
</protein>
<feature type="region of interest" description="Disordered" evidence="2">
    <location>
        <begin position="168"/>
        <end position="242"/>
    </location>
</feature>
<name>A0A6V7Q025_ANACO</name>
<reference evidence="3" key="1">
    <citation type="submission" date="2020-07" db="EMBL/GenBank/DDBJ databases">
        <authorList>
            <person name="Lin J."/>
        </authorList>
    </citation>
    <scope>NUCLEOTIDE SEQUENCE</scope>
</reference>
<sequence>MTYQERISDCDTRVHPSAWEFLVKHWSSETGQGAIIKIAPIYPDIAQKEESRDDLLVKVLGEDRRGHVCCFGLVPTPCLWIKPNSCRMLRILSKTKNAAKEEKHRMQQEIANLKQKYEDVQREMSMIRAMFESTEKMPQDLHKPEKRIVMKYLHLRWRLFVTTGTGLTGSYEDSSRGSTRGANPQVDDLCGRSLIEPCGRSTAAPTARGARGNGGVRDKRKKRAVGGAGGRSNAKKPPRYRR</sequence>